<organism evidence="1">
    <name type="scientific">Magallana gigas</name>
    <name type="common">Pacific oyster</name>
    <name type="synonym">Crassostrea gigas</name>
    <dbReference type="NCBI Taxonomy" id="29159"/>
    <lineage>
        <taxon>Eukaryota</taxon>
        <taxon>Metazoa</taxon>
        <taxon>Spiralia</taxon>
        <taxon>Lophotrochozoa</taxon>
        <taxon>Mollusca</taxon>
        <taxon>Bivalvia</taxon>
        <taxon>Autobranchia</taxon>
        <taxon>Pteriomorphia</taxon>
        <taxon>Ostreida</taxon>
        <taxon>Ostreoidea</taxon>
        <taxon>Ostreidae</taxon>
        <taxon>Magallana</taxon>
    </lineage>
</organism>
<dbReference type="EMBL" id="JH818814">
    <property type="protein sequence ID" value="EKC28164.1"/>
    <property type="molecule type" value="Genomic_DNA"/>
</dbReference>
<proteinExistence type="predicted"/>
<dbReference type="PANTHER" id="PTHR11771">
    <property type="entry name" value="LIPOXYGENASE"/>
    <property type="match status" value="1"/>
</dbReference>
<evidence type="ECO:0000313" key="1">
    <source>
        <dbReference type="EMBL" id="EKC28164.1"/>
    </source>
</evidence>
<gene>
    <name evidence="1" type="ORF">CGI_10012992</name>
</gene>
<dbReference type="GO" id="GO:0034440">
    <property type="term" value="P:lipid oxidation"/>
    <property type="evidence" value="ECO:0007669"/>
    <property type="project" value="InterPro"/>
</dbReference>
<dbReference type="GO" id="GO:0046872">
    <property type="term" value="F:metal ion binding"/>
    <property type="evidence" value="ECO:0007669"/>
    <property type="project" value="InterPro"/>
</dbReference>
<dbReference type="InParanoid" id="K1QA46"/>
<dbReference type="HOGENOM" id="CLU_1827161_0_0_1"/>
<dbReference type="InterPro" id="IPR000907">
    <property type="entry name" value="LipOase"/>
</dbReference>
<protein>
    <submittedName>
        <fullName evidence="1">Uncharacterized protein</fullName>
    </submittedName>
</protein>
<dbReference type="Gene3D" id="1.20.245.10">
    <property type="entry name" value="Lipoxygenase-1, Domain 5"/>
    <property type="match status" value="2"/>
</dbReference>
<accession>K1QA46</accession>
<dbReference type="AlphaFoldDB" id="K1QA46"/>
<name>K1QA46_MAGGI</name>
<sequence length="141" mass="15991">MLTLYEAVHGYVTKYVNLYYDTSDKIIGDNEIQTFGQELTKSKSDGGCGILSPLTEEDIVKCVVDRETTIEVISLAVILSEKIRNALGDFEVNYTYDPAAVKIVEEKELIDIGQNINQRNEKLERKFEYLHPEEIPNSVSL</sequence>
<dbReference type="GO" id="GO:0016702">
    <property type="term" value="F:oxidoreductase activity, acting on single donors with incorporation of molecular oxygen, incorporation of two atoms of oxygen"/>
    <property type="evidence" value="ECO:0007669"/>
    <property type="project" value="InterPro"/>
</dbReference>
<reference evidence="1" key="1">
    <citation type="journal article" date="2012" name="Nature">
        <title>The oyster genome reveals stress adaptation and complexity of shell formation.</title>
        <authorList>
            <person name="Zhang G."/>
            <person name="Fang X."/>
            <person name="Guo X."/>
            <person name="Li L."/>
            <person name="Luo R."/>
            <person name="Xu F."/>
            <person name="Yang P."/>
            <person name="Zhang L."/>
            <person name="Wang X."/>
            <person name="Qi H."/>
            <person name="Xiong Z."/>
            <person name="Que H."/>
            <person name="Xie Y."/>
            <person name="Holland P.W."/>
            <person name="Paps J."/>
            <person name="Zhu Y."/>
            <person name="Wu F."/>
            <person name="Chen Y."/>
            <person name="Wang J."/>
            <person name="Peng C."/>
            <person name="Meng J."/>
            <person name="Yang L."/>
            <person name="Liu J."/>
            <person name="Wen B."/>
            <person name="Zhang N."/>
            <person name="Huang Z."/>
            <person name="Zhu Q."/>
            <person name="Feng Y."/>
            <person name="Mount A."/>
            <person name="Hedgecock D."/>
            <person name="Xu Z."/>
            <person name="Liu Y."/>
            <person name="Domazet-Loso T."/>
            <person name="Du Y."/>
            <person name="Sun X."/>
            <person name="Zhang S."/>
            <person name="Liu B."/>
            <person name="Cheng P."/>
            <person name="Jiang X."/>
            <person name="Li J."/>
            <person name="Fan D."/>
            <person name="Wang W."/>
            <person name="Fu W."/>
            <person name="Wang T."/>
            <person name="Wang B."/>
            <person name="Zhang J."/>
            <person name="Peng Z."/>
            <person name="Li Y."/>
            <person name="Li N."/>
            <person name="Wang J."/>
            <person name="Chen M."/>
            <person name="He Y."/>
            <person name="Tan F."/>
            <person name="Song X."/>
            <person name="Zheng Q."/>
            <person name="Huang R."/>
            <person name="Yang H."/>
            <person name="Du X."/>
            <person name="Chen L."/>
            <person name="Yang M."/>
            <person name="Gaffney P.M."/>
            <person name="Wang S."/>
            <person name="Luo L."/>
            <person name="She Z."/>
            <person name="Ming Y."/>
            <person name="Huang W."/>
            <person name="Zhang S."/>
            <person name="Huang B."/>
            <person name="Zhang Y."/>
            <person name="Qu T."/>
            <person name="Ni P."/>
            <person name="Miao G."/>
            <person name="Wang J."/>
            <person name="Wang Q."/>
            <person name="Steinberg C.E."/>
            <person name="Wang H."/>
            <person name="Li N."/>
            <person name="Qian L."/>
            <person name="Zhang G."/>
            <person name="Li Y."/>
            <person name="Yang H."/>
            <person name="Liu X."/>
            <person name="Wang J."/>
            <person name="Yin Y."/>
            <person name="Wang J."/>
        </authorList>
    </citation>
    <scope>NUCLEOTIDE SEQUENCE [LARGE SCALE GENOMIC DNA]</scope>
    <source>
        <strain evidence="1">05x7-T-G4-1.051#20</strain>
    </source>
</reference>
<dbReference type="InterPro" id="IPR036226">
    <property type="entry name" value="LipOase_C_sf"/>
</dbReference>
<dbReference type="SUPFAM" id="SSF48484">
    <property type="entry name" value="Lipoxigenase"/>
    <property type="match status" value="1"/>
</dbReference>